<dbReference type="InterPro" id="IPR029052">
    <property type="entry name" value="Metallo-depent_PP-like"/>
</dbReference>
<dbReference type="InterPro" id="IPR004843">
    <property type="entry name" value="Calcineurin-like_PHP"/>
</dbReference>
<dbReference type="AlphaFoldDB" id="A0A176YQ76"/>
<dbReference type="CDD" id="cd07402">
    <property type="entry name" value="MPP_GpdQ"/>
    <property type="match status" value="1"/>
</dbReference>
<dbReference type="Gene3D" id="3.60.21.10">
    <property type="match status" value="1"/>
</dbReference>
<dbReference type="GO" id="GO:0004112">
    <property type="term" value="F:cyclic-nucleotide phosphodiesterase activity"/>
    <property type="evidence" value="ECO:0007669"/>
    <property type="project" value="InterPro"/>
</dbReference>
<dbReference type="Proteomes" id="UP000076959">
    <property type="component" value="Unassembled WGS sequence"/>
</dbReference>
<dbReference type="InterPro" id="IPR026575">
    <property type="entry name" value="GpdQ/CpdA-like"/>
</dbReference>
<dbReference type="PANTHER" id="PTHR30337:SF8">
    <property type="entry name" value="BLL4141 PROTEIN"/>
    <property type="match status" value="1"/>
</dbReference>
<dbReference type="SUPFAM" id="SSF56300">
    <property type="entry name" value="Metallo-dependent phosphatases"/>
    <property type="match status" value="1"/>
</dbReference>
<evidence type="ECO:0000313" key="3">
    <source>
        <dbReference type="Proteomes" id="UP000076959"/>
    </source>
</evidence>
<feature type="domain" description="Calcineurin-like phosphoesterase" evidence="1">
    <location>
        <begin position="3"/>
        <end position="199"/>
    </location>
</feature>
<evidence type="ECO:0000313" key="2">
    <source>
        <dbReference type="EMBL" id="OAF09774.1"/>
    </source>
</evidence>
<reference evidence="2 3" key="1">
    <citation type="submission" date="2016-03" db="EMBL/GenBank/DDBJ databases">
        <title>Draft Genome Sequence of the Strain BR 10245 (Bradyrhizobium sp.) isolated from nodules of Centrolobium paraense.</title>
        <authorList>
            <person name="Simoes-Araujo J.L.Sr."/>
            <person name="Barauna A.C."/>
            <person name="Silva K."/>
            <person name="Zilli J.E."/>
        </authorList>
    </citation>
    <scope>NUCLEOTIDE SEQUENCE [LARGE SCALE GENOMIC DNA]</scope>
    <source>
        <strain evidence="2 3">BR 10245</strain>
    </source>
</reference>
<gene>
    <name evidence="2" type="ORF">AYJ54_11220</name>
</gene>
<organism evidence="2 3">
    <name type="scientific">Bradyrhizobium centrolobii</name>
    <dbReference type="NCBI Taxonomy" id="1505087"/>
    <lineage>
        <taxon>Bacteria</taxon>
        <taxon>Pseudomonadati</taxon>
        <taxon>Pseudomonadota</taxon>
        <taxon>Alphaproteobacteria</taxon>
        <taxon>Hyphomicrobiales</taxon>
        <taxon>Nitrobacteraceae</taxon>
        <taxon>Bradyrhizobium</taxon>
    </lineage>
</organism>
<dbReference type="Pfam" id="PF00149">
    <property type="entry name" value="Metallophos"/>
    <property type="match status" value="1"/>
</dbReference>
<accession>A0A176YQ76</accession>
<dbReference type="EMBL" id="LUUB01000054">
    <property type="protein sequence ID" value="OAF09774.1"/>
    <property type="molecule type" value="Genomic_DNA"/>
</dbReference>
<keyword evidence="3" id="KW-1185">Reference proteome</keyword>
<comment type="caution">
    <text evidence="2">The sequence shown here is derived from an EMBL/GenBank/DDBJ whole genome shotgun (WGS) entry which is preliminary data.</text>
</comment>
<evidence type="ECO:0000259" key="1">
    <source>
        <dbReference type="Pfam" id="PF00149"/>
    </source>
</evidence>
<sequence>MPFKFIHLTDTHLAGPGQQLYGLDPRARLDAAIADINKHQSDAAFAVVTGDLTHWGEPASYANFAEAMAALKIPYIAMVGNHDRRVACLDGLKAAPRDPNGFVQGTRTTEHGLFVFLDTLDETSHAGEMCAKRFSWLASTLAAAPAAMPFVVFMHHPPFPVGVHAMDEIALKQSAEFAEVIAPYRSRIRHLFFGHVHRPIFGSYGKIPFSTLRGTNHQVWFELDANAPHLASHEPPAYGVVLIDQENLVVHSHDFLDTSLRFPFAAPAGMDDRDYALNFPAR</sequence>
<dbReference type="RefSeq" id="WP_063699881.1">
    <property type="nucleotide sequence ID" value="NZ_LUUB01000054.1"/>
</dbReference>
<name>A0A176YQ76_9BRAD</name>
<proteinExistence type="predicted"/>
<dbReference type="OrthoDB" id="651281at2"/>
<dbReference type="STRING" id="1505087.AYJ54_11220"/>
<dbReference type="InterPro" id="IPR050535">
    <property type="entry name" value="DNA_Repair-Maintenance_Comp"/>
</dbReference>
<protein>
    <submittedName>
        <fullName evidence="2">Phosphodiesterase</fullName>
    </submittedName>
</protein>
<dbReference type="PANTHER" id="PTHR30337">
    <property type="entry name" value="COMPONENT OF ATP-DEPENDENT DSDNA EXONUCLEASE"/>
    <property type="match status" value="1"/>
</dbReference>